<dbReference type="Proteomes" id="UP000010953">
    <property type="component" value="Unassembled WGS sequence"/>
</dbReference>
<keyword evidence="2" id="KW-1185">Reference proteome</keyword>
<reference evidence="1" key="1">
    <citation type="submission" date="2013-01" db="EMBL/GenBank/DDBJ databases">
        <title>Genome assembly of Mariniradius saccharolyticus AK6.</title>
        <authorList>
            <person name="Vaidya B."/>
            <person name="Khatri I."/>
            <person name="Tanuku N.R.S."/>
            <person name="Subramanian S."/>
            <person name="Pinnaka A."/>
        </authorList>
    </citation>
    <scope>NUCLEOTIDE SEQUENCE [LARGE SCALE GENOMIC DNA]</scope>
    <source>
        <strain evidence="1">AK6</strain>
    </source>
</reference>
<dbReference type="AlphaFoldDB" id="M7Y6P6"/>
<dbReference type="InParanoid" id="M7Y6P6"/>
<organism evidence="1 2">
    <name type="scientific">Mariniradius saccharolyticus AK6</name>
    <dbReference type="NCBI Taxonomy" id="1239962"/>
    <lineage>
        <taxon>Bacteria</taxon>
        <taxon>Pseudomonadati</taxon>
        <taxon>Bacteroidota</taxon>
        <taxon>Cytophagia</taxon>
        <taxon>Cytophagales</taxon>
        <taxon>Cyclobacteriaceae</taxon>
        <taxon>Mariniradius</taxon>
    </lineage>
</organism>
<gene>
    <name evidence="1" type="ORF">C943_00903</name>
</gene>
<name>M7Y6P6_9BACT</name>
<dbReference type="EMBL" id="AMZY02000011">
    <property type="protein sequence ID" value="EMS32896.1"/>
    <property type="molecule type" value="Genomic_DNA"/>
</dbReference>
<sequence>MSICGICGSLIFTTDDTDFHRLDSFRWKRMIHEFDGIPFG</sequence>
<accession>M7Y6P6</accession>
<evidence type="ECO:0000313" key="2">
    <source>
        <dbReference type="Proteomes" id="UP000010953"/>
    </source>
</evidence>
<protein>
    <submittedName>
        <fullName evidence="1">Uncharacterized protein</fullName>
    </submittedName>
</protein>
<proteinExistence type="predicted"/>
<comment type="caution">
    <text evidence="1">The sequence shown here is derived from an EMBL/GenBank/DDBJ whole genome shotgun (WGS) entry which is preliminary data.</text>
</comment>
<evidence type="ECO:0000313" key="1">
    <source>
        <dbReference type="EMBL" id="EMS32896.1"/>
    </source>
</evidence>